<dbReference type="HOGENOM" id="CLU_344349_0_0_1"/>
<evidence type="ECO:0000313" key="2">
    <source>
        <dbReference type="Proteomes" id="UP000000759"/>
    </source>
</evidence>
<organism evidence="1 2">
    <name type="scientific">Phaeodactylum tricornutum (strain CCAP 1055/1)</name>
    <dbReference type="NCBI Taxonomy" id="556484"/>
    <lineage>
        <taxon>Eukaryota</taxon>
        <taxon>Sar</taxon>
        <taxon>Stramenopiles</taxon>
        <taxon>Ochrophyta</taxon>
        <taxon>Bacillariophyta</taxon>
        <taxon>Bacillariophyceae</taxon>
        <taxon>Bacillariophycidae</taxon>
        <taxon>Naviculales</taxon>
        <taxon>Phaeodactylaceae</taxon>
        <taxon>Phaeodactylum</taxon>
    </lineage>
</organism>
<gene>
    <name evidence="1" type="ORF">PHATR_46741</name>
</gene>
<protein>
    <submittedName>
        <fullName evidence="1">Uncharacterized protein</fullName>
    </submittedName>
</protein>
<dbReference type="GO" id="GO:0000963">
    <property type="term" value="P:mitochondrial RNA processing"/>
    <property type="evidence" value="ECO:0007669"/>
    <property type="project" value="TreeGrafter"/>
</dbReference>
<keyword evidence="2" id="KW-1185">Reference proteome</keyword>
<sequence>MKRQRTLPTSAWTILWGMGQSTGVYLGTVPTPVHAWVPPLTRPHIRPIPPSVRAVLVDAQHTSQPSPVPNDVRHSLRTCVSLVELQRRYDELLDNLPVRSRPRWTAAALKRTVQLLAVDPNNNNNNNQHTTRTGHPFLSTLLKTVDTAVVSSAELTGNNGRPNPCFSTNLSLYTLCDVLTSLSILAIRTECGYGNTHVHEFHNRLQTLAQKIWNHLAERSDIVLRQAGPKRWVDCLRSSLCHRLTRGDALAQLSARDLTAVLQALAASRLDHAAERNLLRAVARRLRKKSVRVNASDATLARAAAAAVLLASRNVDDDIATTDVHELQTLVYTVTKDLVAHAKESNEARAVSELVATLVSLSAFAVPTDDPLVRDAYQWLTQRALQSPETWTVTDLARFAEASVSWNLPATNELAQVLATHFGSLVAVAAPNFPCQPSHVNDILRCAVLLHGRDDSIMKMYRTTARTLFLDEKFLGKCEMRELSNYAWFMSAAKWNDDQVWEALGNEILRLEHTEECSPKTACRVLRSFTNQASYAESAPQQVSRRSEMLFCLFRNLGEPLLSTQISTRDVTSAIYTYAKALYVDDMGIFDHLVEVMVARLDNCSNRQVAQSLWACGKMMAWEGELEIDDHPEPPYLSNSWALASFLSSHAEELSTKDVAQALWAMAYLGIRDASIVSPIASRAHALSAELTSQEVANIVWALCKLQSQDYKVIFVLTRRFGLDSKLQPTPQEAANVLYALGRMNIRDEEVFRNLSSGMIRQINMASSQALTNAMWAHRAVHIVPPRLLLDSWATQRLGLVGVQSHFKDDDLSDYTVEYDLI</sequence>
<dbReference type="PANTHER" id="PTHR21228">
    <property type="entry name" value="FAST LEU-RICH DOMAIN-CONTAINING"/>
    <property type="match status" value="1"/>
</dbReference>
<name>B5Y3M9_PHATC</name>
<proteinExistence type="predicted"/>
<dbReference type="PaxDb" id="2850-Phatr46741"/>
<dbReference type="EMBL" id="CP001141">
    <property type="protein sequence ID" value="ACI65156.1"/>
    <property type="molecule type" value="Genomic_DNA"/>
</dbReference>
<dbReference type="Proteomes" id="UP000000759">
    <property type="component" value="Chromosome 11"/>
</dbReference>
<dbReference type="InParanoid" id="B5Y3M9"/>
<dbReference type="GeneID" id="7204517"/>
<dbReference type="InterPro" id="IPR050870">
    <property type="entry name" value="FAST_kinase"/>
</dbReference>
<dbReference type="RefSeq" id="XP_002185686.1">
    <property type="nucleotide sequence ID" value="XM_002185650.1"/>
</dbReference>
<dbReference type="PANTHER" id="PTHR21228:SF40">
    <property type="entry name" value="LD45607P"/>
    <property type="match status" value="1"/>
</dbReference>
<dbReference type="eggNOG" id="ENOG502SQYW">
    <property type="taxonomic scope" value="Eukaryota"/>
</dbReference>
<reference evidence="2" key="2">
    <citation type="submission" date="2008-08" db="EMBL/GenBank/DDBJ databases">
        <authorList>
            <consortium name="Diatom Consortium"/>
            <person name="Grigoriev I."/>
            <person name="Grimwood J."/>
            <person name="Kuo A."/>
            <person name="Otillar R.P."/>
            <person name="Salamov A."/>
            <person name="Detter J.C."/>
            <person name="Lindquist E."/>
            <person name="Shapiro H."/>
            <person name="Lucas S."/>
            <person name="Glavina del Rio T."/>
            <person name="Pitluck S."/>
            <person name="Rokhsar D."/>
            <person name="Bowler C."/>
        </authorList>
    </citation>
    <scope>GENOME REANNOTATION</scope>
    <source>
        <strain evidence="2">CCAP 1055/1</strain>
    </source>
</reference>
<dbReference type="GO" id="GO:0003723">
    <property type="term" value="F:RNA binding"/>
    <property type="evidence" value="ECO:0007669"/>
    <property type="project" value="TreeGrafter"/>
</dbReference>
<dbReference type="GO" id="GO:0035770">
    <property type="term" value="C:ribonucleoprotein granule"/>
    <property type="evidence" value="ECO:0007669"/>
    <property type="project" value="TreeGrafter"/>
</dbReference>
<reference evidence="1 2" key="1">
    <citation type="journal article" date="2008" name="Nature">
        <title>The Phaeodactylum genome reveals the evolutionary history of diatom genomes.</title>
        <authorList>
            <person name="Bowler C."/>
            <person name="Allen A.E."/>
            <person name="Badger J.H."/>
            <person name="Grimwood J."/>
            <person name="Jabbari K."/>
            <person name="Kuo A."/>
            <person name="Maheswari U."/>
            <person name="Martens C."/>
            <person name="Maumus F."/>
            <person name="Otillar R.P."/>
            <person name="Rayko E."/>
            <person name="Salamov A."/>
            <person name="Vandepoele K."/>
            <person name="Beszteri B."/>
            <person name="Gruber A."/>
            <person name="Heijde M."/>
            <person name="Katinka M."/>
            <person name="Mock T."/>
            <person name="Valentin K."/>
            <person name="Verret F."/>
            <person name="Berges J.A."/>
            <person name="Brownlee C."/>
            <person name="Cadoret J.P."/>
            <person name="Chiovitti A."/>
            <person name="Choi C.J."/>
            <person name="Coesel S."/>
            <person name="De Martino A."/>
            <person name="Detter J.C."/>
            <person name="Durkin C."/>
            <person name="Falciatore A."/>
            <person name="Fournet J."/>
            <person name="Haruta M."/>
            <person name="Huysman M.J."/>
            <person name="Jenkins B.D."/>
            <person name="Jiroutova K."/>
            <person name="Jorgensen R.E."/>
            <person name="Joubert Y."/>
            <person name="Kaplan A."/>
            <person name="Kroger N."/>
            <person name="Kroth P.G."/>
            <person name="La Roche J."/>
            <person name="Lindquist E."/>
            <person name="Lommer M."/>
            <person name="Martin-Jezequel V."/>
            <person name="Lopez P.J."/>
            <person name="Lucas S."/>
            <person name="Mangogna M."/>
            <person name="McGinnis K."/>
            <person name="Medlin L.K."/>
            <person name="Montsant A."/>
            <person name="Oudot-Le Secq M.P."/>
            <person name="Napoli C."/>
            <person name="Obornik M."/>
            <person name="Parker M.S."/>
            <person name="Petit J.L."/>
            <person name="Porcel B.M."/>
            <person name="Poulsen N."/>
            <person name="Robison M."/>
            <person name="Rychlewski L."/>
            <person name="Rynearson T.A."/>
            <person name="Schmutz J."/>
            <person name="Shapiro H."/>
            <person name="Siaut M."/>
            <person name="Stanley M."/>
            <person name="Sussman M.R."/>
            <person name="Taylor A.R."/>
            <person name="Vardi A."/>
            <person name="von Dassow P."/>
            <person name="Vyverman W."/>
            <person name="Willis A."/>
            <person name="Wyrwicz L.S."/>
            <person name="Rokhsar D.S."/>
            <person name="Weissenbach J."/>
            <person name="Armbrust E.V."/>
            <person name="Green B.R."/>
            <person name="Van de Peer Y."/>
            <person name="Grigoriev I.V."/>
        </authorList>
    </citation>
    <scope>NUCLEOTIDE SEQUENCE [LARGE SCALE GENOMIC DNA]</scope>
    <source>
        <strain evidence="1 2">CCAP 1055/1</strain>
    </source>
</reference>
<dbReference type="OrthoDB" id="46898at2759"/>
<dbReference type="GO" id="GO:0044528">
    <property type="term" value="P:regulation of mitochondrial mRNA stability"/>
    <property type="evidence" value="ECO:0007669"/>
    <property type="project" value="TreeGrafter"/>
</dbReference>
<dbReference type="KEGG" id="pti:PHATR_46741"/>
<accession>B5Y3M9</accession>
<evidence type="ECO:0000313" key="1">
    <source>
        <dbReference type="EMBL" id="ACI65156.1"/>
    </source>
</evidence>
<dbReference type="AlphaFoldDB" id="B5Y3M9"/>
<dbReference type="GO" id="GO:0005759">
    <property type="term" value="C:mitochondrial matrix"/>
    <property type="evidence" value="ECO:0007669"/>
    <property type="project" value="TreeGrafter"/>
</dbReference>